<proteinExistence type="predicted"/>
<evidence type="ECO:0000313" key="1">
    <source>
        <dbReference type="EMBL" id="CAI9151698.1"/>
    </source>
</evidence>
<sequence length="115" mass="12413">MWTLPESSRRRKAEEAARASAQLTRTSICGGDPGHGTWELIFLSLHNLVPLTLGAACQPAAVTKPSARSLAPWLRFVSNRAAALLHTTRKLLIFAGGPYDVEGLETFSVLNSLIS</sequence>
<dbReference type="EMBL" id="OX459937">
    <property type="protein sequence ID" value="CAI9151698.1"/>
    <property type="molecule type" value="Genomic_DNA"/>
</dbReference>
<reference evidence="1" key="1">
    <citation type="submission" date="2023-04" db="EMBL/GenBank/DDBJ databases">
        <authorList>
            <consortium name="ELIXIR-Norway"/>
        </authorList>
    </citation>
    <scope>NUCLEOTIDE SEQUENCE [LARGE SCALE GENOMIC DNA]</scope>
</reference>
<protein>
    <submittedName>
        <fullName evidence="1">Uncharacterized protein</fullName>
    </submittedName>
</protein>
<gene>
    <name evidence="1" type="ORF">MRATA1EN1_LOCUS660</name>
</gene>
<accession>A0ABN8XU14</accession>
<evidence type="ECO:0000313" key="2">
    <source>
        <dbReference type="Proteomes" id="UP001176941"/>
    </source>
</evidence>
<organism evidence="1 2">
    <name type="scientific">Rangifer tarandus platyrhynchus</name>
    <name type="common">Svalbard reindeer</name>
    <dbReference type="NCBI Taxonomy" id="3082113"/>
    <lineage>
        <taxon>Eukaryota</taxon>
        <taxon>Metazoa</taxon>
        <taxon>Chordata</taxon>
        <taxon>Craniata</taxon>
        <taxon>Vertebrata</taxon>
        <taxon>Euteleostomi</taxon>
        <taxon>Mammalia</taxon>
        <taxon>Eutheria</taxon>
        <taxon>Laurasiatheria</taxon>
        <taxon>Artiodactyla</taxon>
        <taxon>Ruminantia</taxon>
        <taxon>Pecora</taxon>
        <taxon>Cervidae</taxon>
        <taxon>Odocoileinae</taxon>
        <taxon>Rangifer</taxon>
    </lineage>
</organism>
<dbReference type="Proteomes" id="UP001176941">
    <property type="component" value="Chromosome 1"/>
</dbReference>
<name>A0ABN8XU14_RANTA</name>
<keyword evidence="2" id="KW-1185">Reference proteome</keyword>